<gene>
    <name evidence="2" type="ORF">C6Y40_03885</name>
</gene>
<dbReference type="InterPro" id="IPR003961">
    <property type="entry name" value="FN3_dom"/>
</dbReference>
<name>A0A2S9VEU1_9ALTE</name>
<dbReference type="RefSeq" id="WP_105933432.1">
    <property type="nucleotide sequence ID" value="NZ_PVNP01000030.1"/>
</dbReference>
<evidence type="ECO:0000313" key="3">
    <source>
        <dbReference type="Proteomes" id="UP000238949"/>
    </source>
</evidence>
<dbReference type="AlphaFoldDB" id="A0A2S9VEU1"/>
<feature type="domain" description="Tip attachment protein J Fn3-1" evidence="1">
    <location>
        <begin position="485"/>
        <end position="578"/>
    </location>
</feature>
<comment type="caution">
    <text evidence="2">The sequence shown here is derived from an EMBL/GenBank/DDBJ whole genome shotgun (WGS) entry which is preliminary data.</text>
</comment>
<protein>
    <recommendedName>
        <fullName evidence="1">Tip attachment protein J Fn3-1 domain-containing protein</fullName>
    </recommendedName>
</protein>
<organism evidence="2 3">
    <name type="scientific">Alteromonas alba</name>
    <dbReference type="NCBI Taxonomy" id="2079529"/>
    <lineage>
        <taxon>Bacteria</taxon>
        <taxon>Pseudomonadati</taxon>
        <taxon>Pseudomonadota</taxon>
        <taxon>Gammaproteobacteria</taxon>
        <taxon>Alteromonadales</taxon>
        <taxon>Alteromonadaceae</taxon>
        <taxon>Alteromonas/Salinimonas group</taxon>
        <taxon>Alteromonas</taxon>
    </lineage>
</organism>
<dbReference type="Pfam" id="PF24421">
    <property type="entry name" value="Ig_J"/>
    <property type="match status" value="1"/>
</dbReference>
<proteinExistence type="predicted"/>
<dbReference type="CDD" id="cd00063">
    <property type="entry name" value="FN3"/>
    <property type="match status" value="1"/>
</dbReference>
<keyword evidence="3" id="KW-1185">Reference proteome</keyword>
<dbReference type="Proteomes" id="UP000238949">
    <property type="component" value="Unassembled WGS sequence"/>
</dbReference>
<sequence length="1119" mass="121716">MGTVAIGAGIIAAVGTAAVITVSGGTLIAIGVATAAVTQLVIKELMPDVATNVKSNQDMTVGKPVPRIVVGETVISGSIIKYDKQKIDKKEWNLFYLALVPHPCESVLLYQLEGKRTSAMLGEGYYMEARLGDQTGPTSRSLQTMTNVDGTFIGTNATDVYCEFVVDGEIWPNGIQDLKFKVRGIRCYDPRKDDTAGGSGTHRINDETTWEWTDNAALINFWWKRFNNSVSYSDEMFDMANIAYEANICDEVVTYTDSNGVQRTEKRYTCNGTFDSTVGHESIESELLKSCGGRWIENAGGGQFRLQVAAYRGPAIFTITEAHLASPPRRTPHTSLTDKINTINASIVDKNRFYQDADITPVVSTNLIDNRDEGVEYEDDEQLLFTQTESMGQRLMVIKLLRNAAGDSAELVLKRCYANFVAGSVVYLNMPEHLLVGNYEIEKSDLNSSNGQASLTIKETSAEMYNQAQTPPDYDATPNFQIDNTYVDPVETLAYTPTPESSFRLGVLTWDHPASESVVRYVVTIEDNGTVVRSGETIELYYNITNLPVGNYTALVYAVNTFGKPSDVISRTFSTEVPSTPTGQIGIQVLPGRVIITGPTLPNSSSTYEWKYYFSDSFENAFEGGLNKVLTVTNTPSDGTLYVWYRIVDGDLIDPGWVPFAVPNLVGISADEVTPELIADMILPESTFSIKDTFASIAADLQQASNEYSENSGNYTLLASSVVELNADLGLVKLDMQTLTSQMSAFDSEITLTNFLNAGFGYEDGNGNWVEGAAFVRAFDEKRIEQPGGNYVSVYDYFELLETRTGDLEGLYQFGIETYNSFTGIEIKNGTSNVSSVRLFMDNLVFAGKDGSVGYQYSATLSRHIWYGARVSIGTNEMIVDDSENPFGPDGLSYWRGTPILDLGEPDLALLTKANADEWRTPDGEWFRKGAATLAGPGLKIVDSNGDPLVEYDAVNDTIKNYGTFYAANIIGGLYGSINKTVTQPANAVSTTHQVFLTITATGQIVGGTFDRILKSEPLRLTWISPNNLDTATFVIDVLVDGVVVDSASQSASAPAGADMSVTFSMPAFLVIVPGKTTDTSIQFRISSTAATAGPTTITGQADGGIVNLSVFKTDGSLS</sequence>
<evidence type="ECO:0000313" key="2">
    <source>
        <dbReference type="EMBL" id="PRO74944.1"/>
    </source>
</evidence>
<dbReference type="EMBL" id="PVNP01000030">
    <property type="protein sequence ID" value="PRO74944.1"/>
    <property type="molecule type" value="Genomic_DNA"/>
</dbReference>
<evidence type="ECO:0000259" key="1">
    <source>
        <dbReference type="Pfam" id="PF24421"/>
    </source>
</evidence>
<dbReference type="OrthoDB" id="6336746at2"/>
<accession>A0A2S9VEU1</accession>
<dbReference type="InterPro" id="IPR055383">
    <property type="entry name" value="FN3-1_GpJ"/>
</dbReference>
<reference evidence="3" key="1">
    <citation type="journal article" date="2020" name="Int. J. Syst. Evol. Microbiol.">
        <title>Alteromonas alba sp. nov., a marine bacterium isolated from the seawater of the West Pacific Ocean.</title>
        <authorList>
            <person name="Sun C."/>
            <person name="Wu Y.-H."/>
            <person name="Xamxidin M."/>
            <person name="Cheng H."/>
            <person name="Xu X.-W."/>
        </authorList>
    </citation>
    <scope>NUCLEOTIDE SEQUENCE [LARGE SCALE GENOMIC DNA]</scope>
    <source>
        <strain evidence="3">190</strain>
    </source>
</reference>